<sequence length="138" mass="14687">MALSNSAILDILYLISEEENIKVTVSESAKGGLITGISTAIGGVLLGPPGLALGGTAGGLVAYGVSGNFKSASEILHELPEDKKRLLCKKMKDILKHIGISASPQLLSYIRSDQHLYKNVVEGLKSFFTDDLQMTLNK</sequence>
<organism evidence="2">
    <name type="scientific">Octopus bimaculoides</name>
    <name type="common">California two-spotted octopus</name>
    <dbReference type="NCBI Taxonomy" id="37653"/>
    <lineage>
        <taxon>Eukaryota</taxon>
        <taxon>Metazoa</taxon>
        <taxon>Spiralia</taxon>
        <taxon>Lophotrochozoa</taxon>
        <taxon>Mollusca</taxon>
        <taxon>Cephalopoda</taxon>
        <taxon>Coleoidea</taxon>
        <taxon>Octopodiformes</taxon>
        <taxon>Octopoda</taxon>
        <taxon>Incirrata</taxon>
        <taxon>Octopodidae</taxon>
        <taxon>Octopus</taxon>
    </lineage>
</organism>
<evidence type="ECO:0000313" key="2">
    <source>
        <dbReference type="EMBL" id="KOF88262.1"/>
    </source>
</evidence>
<proteinExistence type="inferred from homology"/>
<dbReference type="AlphaFoldDB" id="A0A0L8HGA3"/>
<dbReference type="Pfam" id="PF20721">
    <property type="entry name" value="C19orf12"/>
    <property type="match status" value="1"/>
</dbReference>
<gene>
    <name evidence="2" type="ORF">OCBIM_22015138mg</name>
</gene>
<dbReference type="OMA" id="VGTLKWT"/>
<name>A0A0L8HGA3_OCTBM</name>
<dbReference type="EMBL" id="KQ418197">
    <property type="protein sequence ID" value="KOF88262.1"/>
    <property type="molecule type" value="Genomic_DNA"/>
</dbReference>
<dbReference type="STRING" id="37653.A0A0L8HGA3"/>
<protein>
    <submittedName>
        <fullName evidence="2">Uncharacterized protein</fullName>
    </submittedName>
</protein>
<dbReference type="PANTHER" id="PTHR31493:SF1">
    <property type="entry name" value="PROTEIN C19ORF12"/>
    <property type="match status" value="1"/>
</dbReference>
<dbReference type="InterPro" id="IPR033369">
    <property type="entry name" value="C19orf12"/>
</dbReference>
<dbReference type="KEGG" id="obi:106870832"/>
<evidence type="ECO:0000256" key="1">
    <source>
        <dbReference type="ARBA" id="ARBA00029457"/>
    </source>
</evidence>
<accession>A0A0L8HGA3</accession>
<dbReference type="PANTHER" id="PTHR31493">
    <property type="entry name" value="NAZO FAMILY MEMBER"/>
    <property type="match status" value="1"/>
</dbReference>
<comment type="similarity">
    <text evidence="1">Belongs to the C19orf12 family.</text>
</comment>
<reference evidence="2" key="1">
    <citation type="submission" date="2015-07" db="EMBL/GenBank/DDBJ databases">
        <title>MeaNS - Measles Nucleotide Surveillance Program.</title>
        <authorList>
            <person name="Tran T."/>
            <person name="Druce J."/>
        </authorList>
    </citation>
    <scope>NUCLEOTIDE SEQUENCE</scope>
    <source>
        <strain evidence="2">UCB-OBI-ISO-001</strain>
        <tissue evidence="2">Gonad</tissue>
    </source>
</reference>
<dbReference type="OrthoDB" id="5976774at2759"/>